<keyword evidence="7" id="KW-0274">FAD</keyword>
<evidence type="ECO:0000256" key="13">
    <source>
        <dbReference type="ARBA" id="ARBA00023136"/>
    </source>
</evidence>
<keyword evidence="9" id="KW-1133">Transmembrane helix</keyword>
<dbReference type="InterPro" id="IPR036188">
    <property type="entry name" value="FAD/NAD-bd_sf"/>
</dbReference>
<dbReference type="Gene3D" id="3.50.50.60">
    <property type="entry name" value="FAD/NAD(P)-binding domain"/>
    <property type="match status" value="1"/>
</dbReference>
<reference evidence="17" key="1">
    <citation type="submission" date="2025-08" db="UniProtKB">
        <authorList>
            <consortium name="Ensembl"/>
        </authorList>
    </citation>
    <scope>IDENTIFICATION</scope>
</reference>
<evidence type="ECO:0000256" key="1">
    <source>
        <dbReference type="ARBA" id="ARBA00001974"/>
    </source>
</evidence>
<organism evidence="17 18">
    <name type="scientific">Xiphophorus couchianus</name>
    <name type="common">Monterrey platyfish</name>
    <dbReference type="NCBI Taxonomy" id="32473"/>
    <lineage>
        <taxon>Eukaryota</taxon>
        <taxon>Metazoa</taxon>
        <taxon>Chordata</taxon>
        <taxon>Craniata</taxon>
        <taxon>Vertebrata</taxon>
        <taxon>Euteleostomi</taxon>
        <taxon>Actinopterygii</taxon>
        <taxon>Neopterygii</taxon>
        <taxon>Teleostei</taxon>
        <taxon>Neoteleostei</taxon>
        <taxon>Acanthomorphata</taxon>
        <taxon>Ovalentaria</taxon>
        <taxon>Atherinomorphae</taxon>
        <taxon>Cyprinodontiformes</taxon>
        <taxon>Poeciliidae</taxon>
        <taxon>Poeciliinae</taxon>
        <taxon>Xiphophorus</taxon>
    </lineage>
</organism>
<evidence type="ECO:0000256" key="5">
    <source>
        <dbReference type="ARBA" id="ARBA00022692"/>
    </source>
</evidence>
<keyword evidence="8" id="KW-0521">NADP</keyword>
<sequence length="388" mass="44085">MEESAHRRGDKKVVAVVGGGLVGALNACFFAKRGFEVEVFETREDIRKAKVVKGRSINLALSHRGRQALKHVGMEDKIVSKGIPMNARMIHSLSGKQSPIPYGKKGQVNLQNSRRFQAVFVTLTEAETYPNTTLNFDHKLQDWRAETGLMTFARPDGSKTQTQADLIVGCDGAFSAVRKQFLRRSRFNYSQTYIPHGYMELTMPPRNGEFAMKPNYLHIWPRNTFMMIALPNLDKTFTCTLFMPFEEFEKITTGDEVIEFFQKYFPDAIPLIGAAALRRDYFRLPAQAMVSVKCSPYHIGDKCVLMGDAAHAVVPFYGQGMNAGFEDCIVFDEIMNQFNEDFSVVLPEYSRVRVPDDHAIADLAMYNYVEVILFNFYFTCTFSYISFS</sequence>
<reference evidence="17" key="2">
    <citation type="submission" date="2025-09" db="UniProtKB">
        <authorList>
            <consortium name="Ensembl"/>
        </authorList>
    </citation>
    <scope>IDENTIFICATION</scope>
</reference>
<keyword evidence="4" id="KW-0662">Pyridine nucleotide biosynthesis</keyword>
<dbReference type="Proteomes" id="UP000261380">
    <property type="component" value="Unplaced"/>
</dbReference>
<keyword evidence="6" id="KW-1000">Mitochondrion outer membrane</keyword>
<dbReference type="GO" id="GO:0071949">
    <property type="term" value="F:FAD binding"/>
    <property type="evidence" value="ECO:0007669"/>
    <property type="project" value="InterPro"/>
</dbReference>
<feature type="domain" description="FAD-binding" evidence="16">
    <location>
        <begin position="14"/>
        <end position="328"/>
    </location>
</feature>
<comment type="cofactor">
    <cofactor evidence="1">
        <name>FAD</name>
        <dbReference type="ChEBI" id="CHEBI:57692"/>
    </cofactor>
</comment>
<dbReference type="PRINTS" id="PR00420">
    <property type="entry name" value="RNGMNOXGNASE"/>
</dbReference>
<dbReference type="GeneTree" id="ENSGT00390000000747"/>
<evidence type="ECO:0000256" key="10">
    <source>
        <dbReference type="ARBA" id="ARBA00023002"/>
    </source>
</evidence>
<evidence type="ECO:0000256" key="9">
    <source>
        <dbReference type="ARBA" id="ARBA00022989"/>
    </source>
</evidence>
<dbReference type="FunFam" id="3.50.50.60:FF:000105">
    <property type="entry name" value="Kynurenine 3-monooxygenase"/>
    <property type="match status" value="1"/>
</dbReference>
<name>A0A3B5LAT9_9TELE</name>
<keyword evidence="11" id="KW-0503">Monooxygenase</keyword>
<dbReference type="GO" id="GO:0070189">
    <property type="term" value="P:kynurenine metabolic process"/>
    <property type="evidence" value="ECO:0007669"/>
    <property type="project" value="TreeGrafter"/>
</dbReference>
<comment type="function">
    <text evidence="15">Catalyzes the hydroxylation of L-kynurenine (L-Kyn) to form 3-hydroxy-L-kynurenine (L-3OHKyn). Required for synthesis of quinolinic acid, a neurotoxic NMDA receptor antagonist and potential endogenous inhibitor of NMDA receptor signaling in axonal targeting, synaptogenesis and apoptosis during brain development. Quinolinic acid may also affect NMDA receptor signaling in pancreatic beta cells, osteoblasts, myocardial cells, and the gastrointestinal tract.</text>
</comment>
<dbReference type="AlphaFoldDB" id="A0A3B5LAT9"/>
<evidence type="ECO:0000256" key="2">
    <source>
        <dbReference type="ARBA" id="ARBA00004374"/>
    </source>
</evidence>
<dbReference type="GO" id="GO:0019363">
    <property type="term" value="P:pyridine nucleotide biosynthetic process"/>
    <property type="evidence" value="ECO:0007669"/>
    <property type="project" value="UniProtKB-KW"/>
</dbReference>
<evidence type="ECO:0000256" key="6">
    <source>
        <dbReference type="ARBA" id="ARBA00022787"/>
    </source>
</evidence>
<keyword evidence="10" id="KW-0560">Oxidoreductase</keyword>
<keyword evidence="5" id="KW-0812">Transmembrane</keyword>
<keyword evidence="13" id="KW-0472">Membrane</keyword>
<dbReference type="GO" id="GO:0004502">
    <property type="term" value="F:kynurenine 3-monooxygenase activity"/>
    <property type="evidence" value="ECO:0007669"/>
    <property type="project" value="UniProtKB-EC"/>
</dbReference>
<dbReference type="GO" id="GO:0005741">
    <property type="term" value="C:mitochondrial outer membrane"/>
    <property type="evidence" value="ECO:0007669"/>
    <property type="project" value="UniProtKB-SubCell"/>
</dbReference>
<dbReference type="PANTHER" id="PTHR46028:SF2">
    <property type="entry name" value="KYNURENINE 3-MONOOXYGENASE"/>
    <property type="match status" value="1"/>
</dbReference>
<keyword evidence="12" id="KW-0496">Mitochondrion</keyword>
<keyword evidence="18" id="KW-1185">Reference proteome</keyword>
<evidence type="ECO:0000256" key="8">
    <source>
        <dbReference type="ARBA" id="ARBA00022857"/>
    </source>
</evidence>
<comment type="catalytic activity">
    <reaction evidence="14">
        <text>L-kynurenine + NADPH + O2 + H(+) = 3-hydroxy-L-kynurenine + NADP(+) + H2O</text>
        <dbReference type="Rhea" id="RHEA:20545"/>
        <dbReference type="ChEBI" id="CHEBI:15377"/>
        <dbReference type="ChEBI" id="CHEBI:15378"/>
        <dbReference type="ChEBI" id="CHEBI:15379"/>
        <dbReference type="ChEBI" id="CHEBI:57783"/>
        <dbReference type="ChEBI" id="CHEBI:57959"/>
        <dbReference type="ChEBI" id="CHEBI:58125"/>
        <dbReference type="ChEBI" id="CHEBI:58349"/>
        <dbReference type="EC" id="1.14.13.9"/>
    </reaction>
</comment>
<dbReference type="Pfam" id="PF01494">
    <property type="entry name" value="FAD_binding_3"/>
    <property type="match status" value="1"/>
</dbReference>
<dbReference type="PANTHER" id="PTHR46028">
    <property type="entry name" value="KYNURENINE 3-MONOOXYGENASE"/>
    <property type="match status" value="1"/>
</dbReference>
<dbReference type="SUPFAM" id="SSF51905">
    <property type="entry name" value="FAD/NAD(P)-binding domain"/>
    <property type="match status" value="1"/>
</dbReference>
<evidence type="ECO:0000256" key="14">
    <source>
        <dbReference type="ARBA" id="ARBA00047818"/>
    </source>
</evidence>
<comment type="subcellular location">
    <subcellularLocation>
        <location evidence="2">Mitochondrion outer membrane</location>
        <topology evidence="2">Multi-pass membrane protein</topology>
    </subcellularLocation>
</comment>
<evidence type="ECO:0000313" key="18">
    <source>
        <dbReference type="Proteomes" id="UP000261380"/>
    </source>
</evidence>
<dbReference type="STRING" id="32473.ENSXCOP00000007942"/>
<evidence type="ECO:0000256" key="12">
    <source>
        <dbReference type="ARBA" id="ARBA00023128"/>
    </source>
</evidence>
<evidence type="ECO:0000256" key="11">
    <source>
        <dbReference type="ARBA" id="ARBA00023033"/>
    </source>
</evidence>
<dbReference type="Ensembl" id="ENSXCOT00000008040.1">
    <property type="protein sequence ID" value="ENSXCOP00000007942.1"/>
    <property type="gene ID" value="ENSXCOG00000006095.1"/>
</dbReference>
<evidence type="ECO:0000259" key="16">
    <source>
        <dbReference type="Pfam" id="PF01494"/>
    </source>
</evidence>
<evidence type="ECO:0000256" key="3">
    <source>
        <dbReference type="ARBA" id="ARBA00022630"/>
    </source>
</evidence>
<proteinExistence type="predicted"/>
<evidence type="ECO:0000256" key="4">
    <source>
        <dbReference type="ARBA" id="ARBA00022642"/>
    </source>
</evidence>
<evidence type="ECO:0000256" key="7">
    <source>
        <dbReference type="ARBA" id="ARBA00022827"/>
    </source>
</evidence>
<evidence type="ECO:0000256" key="15">
    <source>
        <dbReference type="ARBA" id="ARBA00059455"/>
    </source>
</evidence>
<accession>A0A3B5LAT9</accession>
<protein>
    <submittedName>
        <fullName evidence="17">Kynurenine 3-monooxygenase</fullName>
    </submittedName>
</protein>
<evidence type="ECO:0000313" key="17">
    <source>
        <dbReference type="Ensembl" id="ENSXCOP00000007942.1"/>
    </source>
</evidence>
<dbReference type="InterPro" id="IPR002938">
    <property type="entry name" value="FAD-bd"/>
</dbReference>
<keyword evidence="3" id="KW-0285">Flavoprotein</keyword>